<dbReference type="GO" id="GO:0008477">
    <property type="term" value="F:purine nucleosidase activity"/>
    <property type="evidence" value="ECO:0007669"/>
    <property type="project" value="TreeGrafter"/>
</dbReference>
<dbReference type="Gene3D" id="3.90.245.10">
    <property type="entry name" value="Ribonucleoside hydrolase-like"/>
    <property type="match status" value="1"/>
</dbReference>
<dbReference type="PANTHER" id="PTHR12304:SF59">
    <property type="entry name" value="INOSINE-URIDINE PREFERRING NUCLEOSIDE HYDROLASE FAMILY PROTEIN"/>
    <property type="match status" value="1"/>
</dbReference>
<reference evidence="4" key="1">
    <citation type="submission" date="2021-01" db="EMBL/GenBank/DDBJ databases">
        <title>Whole genome shotgun sequence of Acrocarpospora phusangensis NBRC 108782.</title>
        <authorList>
            <person name="Komaki H."/>
            <person name="Tamura T."/>
        </authorList>
    </citation>
    <scope>NUCLEOTIDE SEQUENCE</scope>
    <source>
        <strain evidence="4">NBRC 108782</strain>
    </source>
</reference>
<keyword evidence="5" id="KW-1185">Reference proteome</keyword>
<evidence type="ECO:0000313" key="5">
    <source>
        <dbReference type="Proteomes" id="UP000640052"/>
    </source>
</evidence>
<feature type="domain" description="Inosine/uridine-preferring nucleoside hydrolase" evidence="3">
    <location>
        <begin position="14"/>
        <end position="262"/>
    </location>
</feature>
<evidence type="ECO:0000313" key="4">
    <source>
        <dbReference type="EMBL" id="GIH27849.1"/>
    </source>
</evidence>
<evidence type="ECO:0000256" key="1">
    <source>
        <dbReference type="ARBA" id="ARBA00022801"/>
    </source>
</evidence>
<evidence type="ECO:0000259" key="3">
    <source>
        <dbReference type="Pfam" id="PF01156"/>
    </source>
</evidence>
<dbReference type="RefSeq" id="WP_204044494.1">
    <property type="nucleotide sequence ID" value="NZ_BOOA01000065.1"/>
</dbReference>
<dbReference type="GO" id="GO:0005829">
    <property type="term" value="C:cytosol"/>
    <property type="evidence" value="ECO:0007669"/>
    <property type="project" value="TreeGrafter"/>
</dbReference>
<dbReference type="EMBL" id="BOOA01000065">
    <property type="protein sequence ID" value="GIH27849.1"/>
    <property type="molecule type" value="Genomic_DNA"/>
</dbReference>
<name>A0A919QH49_9ACTN</name>
<evidence type="ECO:0000256" key="2">
    <source>
        <dbReference type="ARBA" id="ARBA00023295"/>
    </source>
</evidence>
<dbReference type="Proteomes" id="UP000640052">
    <property type="component" value="Unassembled WGS sequence"/>
</dbReference>
<dbReference type="SUPFAM" id="SSF53590">
    <property type="entry name" value="Nucleoside hydrolase"/>
    <property type="match status" value="1"/>
</dbReference>
<proteinExistence type="predicted"/>
<dbReference type="PANTHER" id="PTHR12304">
    <property type="entry name" value="INOSINE-URIDINE PREFERRING NUCLEOSIDE HYDROLASE"/>
    <property type="match status" value="1"/>
</dbReference>
<sequence length="305" mass="32381">MSTAVPEPAGSTPLIIDTDIGDDPDDTVALVIAARTEPALALVVTSDERDGLRARFARQLLDRLGRSDVVVAAGAQIAPTGPGLCVQDLIDPDVARQTIEVAEAVAAVTERSAGPVRWVGLGFLSNLAALCEHRPDLVERLVVTQMGGALGRDPSRPEFNFGGDPRATRTVLAEVTRPTLVVADLTYQAPMRVEPGSPLCTGLAGAGPGSWSHLVSEQFRAWFAIPKPSFQHDPLALSVALGRGFVTFETARIAVDEVGRMSLAADGAEVLLSRAVHYERFMAWLHEGLGLPAADDRTTEPLPSR</sequence>
<dbReference type="GO" id="GO:0006152">
    <property type="term" value="P:purine nucleoside catabolic process"/>
    <property type="evidence" value="ECO:0007669"/>
    <property type="project" value="TreeGrafter"/>
</dbReference>
<dbReference type="AlphaFoldDB" id="A0A919QH49"/>
<keyword evidence="1" id="KW-0378">Hydrolase</keyword>
<dbReference type="InterPro" id="IPR001910">
    <property type="entry name" value="Inosine/uridine_hydrolase_dom"/>
</dbReference>
<protein>
    <recommendedName>
        <fullName evidence="3">Inosine/uridine-preferring nucleoside hydrolase domain-containing protein</fullName>
    </recommendedName>
</protein>
<accession>A0A919QH49</accession>
<keyword evidence="2" id="KW-0326">Glycosidase</keyword>
<dbReference type="InterPro" id="IPR036452">
    <property type="entry name" value="Ribo_hydro-like"/>
</dbReference>
<dbReference type="InterPro" id="IPR023186">
    <property type="entry name" value="IUNH"/>
</dbReference>
<organism evidence="4 5">
    <name type="scientific">Acrocarpospora phusangensis</name>
    <dbReference type="NCBI Taxonomy" id="1070424"/>
    <lineage>
        <taxon>Bacteria</taxon>
        <taxon>Bacillati</taxon>
        <taxon>Actinomycetota</taxon>
        <taxon>Actinomycetes</taxon>
        <taxon>Streptosporangiales</taxon>
        <taxon>Streptosporangiaceae</taxon>
        <taxon>Acrocarpospora</taxon>
    </lineage>
</organism>
<gene>
    <name evidence="4" type="ORF">Aph01nite_61590</name>
</gene>
<comment type="caution">
    <text evidence="4">The sequence shown here is derived from an EMBL/GenBank/DDBJ whole genome shotgun (WGS) entry which is preliminary data.</text>
</comment>
<dbReference type="Pfam" id="PF01156">
    <property type="entry name" value="IU_nuc_hydro"/>
    <property type="match status" value="1"/>
</dbReference>